<evidence type="ECO:0000259" key="8">
    <source>
        <dbReference type="Pfam" id="PF11799"/>
    </source>
</evidence>
<organism evidence="9 10">
    <name type="scientific">Pelagibius litoralis</name>
    <dbReference type="NCBI Taxonomy" id="374515"/>
    <lineage>
        <taxon>Bacteria</taxon>
        <taxon>Pseudomonadati</taxon>
        <taxon>Pseudomonadota</taxon>
        <taxon>Alphaproteobacteria</taxon>
        <taxon>Rhodospirillales</taxon>
        <taxon>Rhodovibrionaceae</taxon>
        <taxon>Pelagibius</taxon>
    </lineage>
</organism>
<dbReference type="Pfam" id="PF11799">
    <property type="entry name" value="IMS_C"/>
    <property type="match status" value="1"/>
</dbReference>
<protein>
    <recommendedName>
        <fullName evidence="2">DNA-directed DNA polymerase</fullName>
        <ecNumber evidence="2">2.7.7.7</ecNumber>
    </recommendedName>
</protein>
<dbReference type="InterPro" id="IPR001126">
    <property type="entry name" value="UmuC"/>
</dbReference>
<dbReference type="PANTHER" id="PTHR35369:SF2">
    <property type="entry name" value="BLR3025 PROTEIN"/>
    <property type="match status" value="1"/>
</dbReference>
<dbReference type="EMBL" id="JAAQPH010000012">
    <property type="protein sequence ID" value="NIA70080.1"/>
    <property type="molecule type" value="Genomic_DNA"/>
</dbReference>
<accession>A0A967KD84</accession>
<keyword evidence="10" id="KW-1185">Reference proteome</keyword>
<dbReference type="InterPro" id="IPR050356">
    <property type="entry name" value="SulA_CellDiv_inhibitor"/>
</dbReference>
<feature type="domain" description="UmuC" evidence="7">
    <location>
        <begin position="42"/>
        <end position="179"/>
    </location>
</feature>
<dbReference type="Proteomes" id="UP000761264">
    <property type="component" value="Unassembled WGS sequence"/>
</dbReference>
<reference evidence="9" key="1">
    <citation type="submission" date="2020-03" db="EMBL/GenBank/DDBJ databases">
        <title>Genome of Pelagibius litoralis DSM 21314T.</title>
        <authorList>
            <person name="Wang G."/>
        </authorList>
    </citation>
    <scope>NUCLEOTIDE SEQUENCE</scope>
    <source>
        <strain evidence="9">DSM 21314</strain>
    </source>
</reference>
<dbReference type="InterPro" id="IPR017961">
    <property type="entry name" value="DNA_pol_Y-fam_little_finger"/>
</dbReference>
<name>A0A967KD84_9PROT</name>
<dbReference type="CDD" id="cd03468">
    <property type="entry name" value="PolY_like"/>
    <property type="match status" value="1"/>
</dbReference>
<dbReference type="InterPro" id="IPR043502">
    <property type="entry name" value="DNA/RNA_pol_sf"/>
</dbReference>
<keyword evidence="3" id="KW-0227">DNA damage</keyword>
<evidence type="ECO:0000313" key="9">
    <source>
        <dbReference type="EMBL" id="NIA70080.1"/>
    </source>
</evidence>
<dbReference type="GO" id="GO:0003684">
    <property type="term" value="F:damaged DNA binding"/>
    <property type="evidence" value="ECO:0007669"/>
    <property type="project" value="InterPro"/>
</dbReference>
<dbReference type="EC" id="2.7.7.7" evidence="2"/>
<feature type="region of interest" description="Disordered" evidence="6">
    <location>
        <begin position="18"/>
        <end position="38"/>
    </location>
</feature>
<comment type="subunit">
    <text evidence="1">Monomer.</text>
</comment>
<evidence type="ECO:0000256" key="4">
    <source>
        <dbReference type="ARBA" id="ARBA00025589"/>
    </source>
</evidence>
<sequence length="563" mass="60786">MRRVVSLWLPRFATDRWQRSHAQSRQRQRQGQSLSISGKLSEGTPLALVTAERGQLSLAAVNAAAQGAGLTPGLPLAEARALLPGLATAPHEPEADAKAIAGLAAWCGRYSPWTAPCSTAEGQGQGPGGGAGVLLDVSGCCHLFGGEAALLEDLQARLTDLGYTIRVAMADTIGAAWAMARFAASPAHPCVVVMPGSQRAAIACLPPSALRLPDATVEVMDRLGLRRVEDLYALSPGVLAPRFGAMTVRRLAQALGEEAEALSPRRPPPAHLLRRIFAEPISDPEDIARALDDLLPRLCRELALAGRGARRLDLTAYRSDGTFQGLSVGTSRASREARHLRRLFTEKLSGIDPGFGIEVMTLAATRSDPLGARQMNFPAPVPTQQQKDGKEDAPAAIFPAQPVNSTGGAPNGAEDIPDLVDRLGSRLGLAAVRHPSPRESHLPERAFVLAPVGGEEGEEKPDDGWQKTPHPSLRPLRLLPRPEPVEAVSLLPDHPPARFRWRRVLHEVVQAEGPERLLGEWWQINPLEGDAEPRDYFRVEDADGRRYWLYRSAGNWFLHGLFG</sequence>
<feature type="domain" description="DNA polymerase Y-family little finger" evidence="8">
    <location>
        <begin position="275"/>
        <end position="376"/>
    </location>
</feature>
<dbReference type="Pfam" id="PF00817">
    <property type="entry name" value="IMS"/>
    <property type="match status" value="1"/>
</dbReference>
<evidence type="ECO:0000313" key="10">
    <source>
        <dbReference type="Proteomes" id="UP000761264"/>
    </source>
</evidence>
<evidence type="ECO:0000256" key="6">
    <source>
        <dbReference type="SAM" id="MobiDB-lite"/>
    </source>
</evidence>
<evidence type="ECO:0000256" key="1">
    <source>
        <dbReference type="ARBA" id="ARBA00011245"/>
    </source>
</evidence>
<comment type="function">
    <text evidence="4">Poorly processive, error-prone DNA polymerase involved in untargeted mutagenesis. Copies undamaged DNA at stalled replication forks, which arise in vivo from mismatched or misaligned primer ends. These misaligned primers can be extended by PolIV. Exhibits no 3'-5' exonuclease (proofreading) activity. May be involved in translesional synthesis, in conjunction with the beta clamp from PolIII.</text>
</comment>
<comment type="caution">
    <text evidence="9">The sequence shown here is derived from an EMBL/GenBank/DDBJ whole genome shotgun (WGS) entry which is preliminary data.</text>
</comment>
<gene>
    <name evidence="9" type="ORF">HBA54_15855</name>
</gene>
<evidence type="ECO:0000256" key="2">
    <source>
        <dbReference type="ARBA" id="ARBA00012417"/>
    </source>
</evidence>
<evidence type="ECO:0000256" key="3">
    <source>
        <dbReference type="ARBA" id="ARBA00022763"/>
    </source>
</evidence>
<evidence type="ECO:0000256" key="5">
    <source>
        <dbReference type="ARBA" id="ARBA00049244"/>
    </source>
</evidence>
<dbReference type="SUPFAM" id="SSF56672">
    <property type="entry name" value="DNA/RNA polymerases"/>
    <property type="match status" value="1"/>
</dbReference>
<dbReference type="GO" id="GO:0006281">
    <property type="term" value="P:DNA repair"/>
    <property type="evidence" value="ECO:0007669"/>
    <property type="project" value="InterPro"/>
</dbReference>
<dbReference type="AlphaFoldDB" id="A0A967KD84"/>
<dbReference type="PANTHER" id="PTHR35369">
    <property type="entry name" value="BLR3025 PROTEIN-RELATED"/>
    <property type="match status" value="1"/>
</dbReference>
<proteinExistence type="predicted"/>
<comment type="catalytic activity">
    <reaction evidence="5">
        <text>DNA(n) + a 2'-deoxyribonucleoside 5'-triphosphate = DNA(n+1) + diphosphate</text>
        <dbReference type="Rhea" id="RHEA:22508"/>
        <dbReference type="Rhea" id="RHEA-COMP:17339"/>
        <dbReference type="Rhea" id="RHEA-COMP:17340"/>
        <dbReference type="ChEBI" id="CHEBI:33019"/>
        <dbReference type="ChEBI" id="CHEBI:61560"/>
        <dbReference type="ChEBI" id="CHEBI:173112"/>
        <dbReference type="EC" id="2.7.7.7"/>
    </reaction>
</comment>
<evidence type="ECO:0000259" key="7">
    <source>
        <dbReference type="Pfam" id="PF00817"/>
    </source>
</evidence>